<dbReference type="CDD" id="cd10747">
    <property type="entry name" value="DnaJ_C"/>
    <property type="match status" value="1"/>
</dbReference>
<keyword evidence="4 9" id="KW-0677">Repeat</keyword>
<keyword evidence="13" id="KW-0560">Oxidoreductase</keyword>
<dbReference type="PANTHER" id="PTHR43096:SF48">
    <property type="entry name" value="CHAPERONE PROTEIN DNAJ"/>
    <property type="match status" value="1"/>
</dbReference>
<comment type="subunit">
    <text evidence="9">Homodimer.</text>
</comment>
<comment type="function">
    <text evidence="9">Participates actively in the response to hyperosmotic and heat shock by preventing the aggregation of stress-denatured proteins and by disaggregating proteins, also in an autonomous, DnaK-independent fashion. Unfolded proteins bind initially to DnaJ; upon interaction with the DnaJ-bound protein, DnaK hydrolyzes its bound ATP, resulting in the formation of a stable complex. GrpE releases ADP from DnaK; ATP binding to DnaK triggers the release of the substrate protein, thus completing the reaction cycle. Several rounds of ATP-dependent interactions between DnaJ, DnaK and GrpE are required for fully efficient folding. Also involved, together with DnaK and GrpE, in the DNA replication of plasmids through activation of initiation proteins.</text>
</comment>
<feature type="binding site" evidence="9">
    <location>
        <position position="192"/>
    </location>
    <ligand>
        <name>Zn(2+)</name>
        <dbReference type="ChEBI" id="CHEBI:29105"/>
        <label>2</label>
    </ligand>
</feature>
<accession>A0ABT2Y5T7</accession>
<gene>
    <name evidence="9 13" type="primary">dnaJ</name>
    <name evidence="13" type="ORF">N7548_04595</name>
</gene>
<feature type="binding site" evidence="9">
    <location>
        <position position="149"/>
    </location>
    <ligand>
        <name>Zn(2+)</name>
        <dbReference type="ChEBI" id="CHEBI:29105"/>
        <label>1</label>
    </ligand>
</feature>
<dbReference type="CDD" id="cd10719">
    <property type="entry name" value="DnaJ_zf"/>
    <property type="match status" value="1"/>
</dbReference>
<proteinExistence type="inferred from homology"/>
<dbReference type="NCBIfam" id="NF008035">
    <property type="entry name" value="PRK10767.1"/>
    <property type="match status" value="1"/>
</dbReference>
<evidence type="ECO:0000256" key="1">
    <source>
        <dbReference type="ARBA" id="ARBA00022490"/>
    </source>
</evidence>
<evidence type="ECO:0000313" key="13">
    <source>
        <dbReference type="EMBL" id="MCV2232103.1"/>
    </source>
</evidence>
<dbReference type="Pfam" id="PF01556">
    <property type="entry name" value="DnaJ_C"/>
    <property type="match status" value="1"/>
</dbReference>
<keyword evidence="8 9" id="KW-0143">Chaperone</keyword>
<dbReference type="Gene3D" id="2.60.260.20">
    <property type="entry name" value="Urease metallochaperone UreE, N-terminal domain"/>
    <property type="match status" value="2"/>
</dbReference>
<dbReference type="RefSeq" id="WP_263608271.1">
    <property type="nucleotide sequence ID" value="NZ_JAOVQM010000003.1"/>
</dbReference>
<evidence type="ECO:0000256" key="8">
    <source>
        <dbReference type="ARBA" id="ARBA00023186"/>
    </source>
</evidence>
<dbReference type="GO" id="GO:0016491">
    <property type="term" value="F:oxidoreductase activity"/>
    <property type="evidence" value="ECO:0007669"/>
    <property type="project" value="UniProtKB-KW"/>
</dbReference>
<dbReference type="PROSITE" id="PS50076">
    <property type="entry name" value="DNAJ_2"/>
    <property type="match status" value="1"/>
</dbReference>
<keyword evidence="14" id="KW-1185">Reference proteome</keyword>
<dbReference type="SUPFAM" id="SSF57938">
    <property type="entry name" value="DnaJ/Hsp40 cysteine-rich domain"/>
    <property type="match status" value="1"/>
</dbReference>
<dbReference type="InterPro" id="IPR036869">
    <property type="entry name" value="J_dom_sf"/>
</dbReference>
<dbReference type="InterPro" id="IPR001305">
    <property type="entry name" value="HSP_DnaJ_Cys-rich_dom"/>
</dbReference>
<protein>
    <recommendedName>
        <fullName evidence="9">Chaperone protein DnaJ</fullName>
    </recommendedName>
</protein>
<dbReference type="PROSITE" id="PS51188">
    <property type="entry name" value="ZF_CR"/>
    <property type="match status" value="1"/>
</dbReference>
<feature type="repeat" description="CXXCXGXG motif" evidence="9">
    <location>
        <begin position="163"/>
        <end position="170"/>
    </location>
</feature>
<dbReference type="CDD" id="cd06257">
    <property type="entry name" value="DnaJ"/>
    <property type="match status" value="1"/>
</dbReference>
<dbReference type="PROSITE" id="PS00636">
    <property type="entry name" value="DNAJ_1"/>
    <property type="match status" value="1"/>
</dbReference>
<feature type="binding site" evidence="9">
    <location>
        <position position="206"/>
    </location>
    <ligand>
        <name>Zn(2+)</name>
        <dbReference type="ChEBI" id="CHEBI:29105"/>
        <label>1</label>
    </ligand>
</feature>
<keyword evidence="7 9" id="KW-0346">Stress response</keyword>
<dbReference type="PANTHER" id="PTHR43096">
    <property type="entry name" value="DNAJ HOMOLOG 1, MITOCHONDRIAL-RELATED"/>
    <property type="match status" value="1"/>
</dbReference>
<evidence type="ECO:0000259" key="11">
    <source>
        <dbReference type="PROSITE" id="PS50076"/>
    </source>
</evidence>
<comment type="domain">
    <text evidence="9">The J domain is necessary and sufficient to stimulate DnaK ATPase activity. Zinc center 1 plays an important role in the autonomous, DnaK-independent chaperone activity of DnaJ. Zinc center 2 is essential for interaction with DnaK and for DnaJ activity.</text>
</comment>
<dbReference type="HAMAP" id="MF_01152">
    <property type="entry name" value="DnaJ"/>
    <property type="match status" value="1"/>
</dbReference>
<feature type="domain" description="CR-type" evidence="12">
    <location>
        <begin position="133"/>
        <end position="215"/>
    </location>
</feature>
<evidence type="ECO:0000256" key="4">
    <source>
        <dbReference type="ARBA" id="ARBA00022737"/>
    </source>
</evidence>
<evidence type="ECO:0000256" key="2">
    <source>
        <dbReference type="ARBA" id="ARBA00022705"/>
    </source>
</evidence>
<dbReference type="InterPro" id="IPR001623">
    <property type="entry name" value="DnaJ_domain"/>
</dbReference>
<evidence type="ECO:0000256" key="7">
    <source>
        <dbReference type="ARBA" id="ARBA00023016"/>
    </source>
</evidence>
<feature type="zinc finger region" description="CR-type" evidence="10">
    <location>
        <begin position="133"/>
        <end position="215"/>
    </location>
</feature>
<dbReference type="InterPro" id="IPR012724">
    <property type="entry name" value="DnaJ"/>
</dbReference>
<dbReference type="Proteomes" id="UP001177160">
    <property type="component" value="Unassembled WGS sequence"/>
</dbReference>
<evidence type="ECO:0000256" key="9">
    <source>
        <dbReference type="HAMAP-Rule" id="MF_01152"/>
    </source>
</evidence>
<comment type="caution">
    <text evidence="13">The sequence shown here is derived from an EMBL/GenBank/DDBJ whole genome shotgun (WGS) entry which is preliminary data.</text>
</comment>
<feature type="domain" description="J" evidence="11">
    <location>
        <begin position="6"/>
        <end position="70"/>
    </location>
</feature>
<dbReference type="SMART" id="SM00271">
    <property type="entry name" value="DnaJ"/>
    <property type="match status" value="1"/>
</dbReference>
<evidence type="ECO:0000256" key="6">
    <source>
        <dbReference type="ARBA" id="ARBA00022833"/>
    </source>
</evidence>
<organism evidence="13 14">
    <name type="scientific">Paracholeplasma manati</name>
    <dbReference type="NCBI Taxonomy" id="591373"/>
    <lineage>
        <taxon>Bacteria</taxon>
        <taxon>Bacillati</taxon>
        <taxon>Mycoplasmatota</taxon>
        <taxon>Mollicutes</taxon>
        <taxon>Acholeplasmatales</taxon>
        <taxon>Acholeplasmataceae</taxon>
        <taxon>Paracholeplasma</taxon>
    </lineage>
</organism>
<name>A0ABT2Y5T7_9MOLU</name>
<comment type="cofactor">
    <cofactor evidence="9">
        <name>Zn(2+)</name>
        <dbReference type="ChEBI" id="CHEBI:29105"/>
    </cofactor>
    <text evidence="9">Binds 2 Zn(2+) ions per monomer.</text>
</comment>
<evidence type="ECO:0000256" key="10">
    <source>
        <dbReference type="PROSITE-ProRule" id="PRU00546"/>
    </source>
</evidence>
<evidence type="ECO:0000256" key="5">
    <source>
        <dbReference type="ARBA" id="ARBA00022771"/>
    </source>
</evidence>
<dbReference type="Gene3D" id="1.10.287.110">
    <property type="entry name" value="DnaJ domain"/>
    <property type="match status" value="1"/>
</dbReference>
<feature type="binding site" evidence="9">
    <location>
        <position position="189"/>
    </location>
    <ligand>
        <name>Zn(2+)</name>
        <dbReference type="ChEBI" id="CHEBI:29105"/>
        <label>2</label>
    </ligand>
</feature>
<dbReference type="SUPFAM" id="SSF46565">
    <property type="entry name" value="Chaperone J-domain"/>
    <property type="match status" value="1"/>
</dbReference>
<feature type="binding site" evidence="9">
    <location>
        <position position="146"/>
    </location>
    <ligand>
        <name>Zn(2+)</name>
        <dbReference type="ChEBI" id="CHEBI:29105"/>
        <label>1</label>
    </ligand>
</feature>
<keyword evidence="2 9" id="KW-0235">DNA replication</keyword>
<feature type="binding site" evidence="9">
    <location>
        <position position="203"/>
    </location>
    <ligand>
        <name>Zn(2+)</name>
        <dbReference type="ChEBI" id="CHEBI:29105"/>
        <label>1</label>
    </ligand>
</feature>
<feature type="repeat" description="CXXCXGXG motif" evidence="9">
    <location>
        <begin position="203"/>
        <end position="210"/>
    </location>
</feature>
<comment type="similarity">
    <text evidence="9">Belongs to the DnaJ family.</text>
</comment>
<dbReference type="Gene3D" id="2.10.230.10">
    <property type="entry name" value="Heat shock protein DnaJ, cysteine-rich domain"/>
    <property type="match status" value="1"/>
</dbReference>
<keyword evidence="6 9" id="KW-0862">Zinc</keyword>
<evidence type="ECO:0000259" key="12">
    <source>
        <dbReference type="PROSITE" id="PS51188"/>
    </source>
</evidence>
<dbReference type="SUPFAM" id="SSF49493">
    <property type="entry name" value="HSP40/DnaJ peptide-binding domain"/>
    <property type="match status" value="2"/>
</dbReference>
<feature type="repeat" description="CXXCXGXG motif" evidence="9">
    <location>
        <begin position="189"/>
        <end position="196"/>
    </location>
</feature>
<keyword evidence="5 9" id="KW-0863">Zinc-finger</keyword>
<sequence>MADKRDYYDVLGVSKTASEEEIKKAYRSLAKKYHPDVSSEPNAEAKFKEVQEAYDNLGDADKRRQYDQYGHNGPFGQGNGQGFGGFEGFGGFSDIFSSFFGGGGQQRRDPNGPARGDDLERRMNISFEEAVLGTKKTIKIETEQACHTCGGHGGQSSKDVETCDRCHGAGYVTVEQRTILGSIRSQAACPKCGGRGKTIKNKCKTCNGSGREKVTKDVEVKIPAGIDNNMSLRMPGYGEGGANGGPAGDLYLRFTVKPHKFFKRDGDNIILEAPISFVQAALGDSIDVPTIYGDVSLKINPGTQNGTTLRMREKGVANVNTGRKGDQLVVVQVEVPTNLSKEQENILRQFEKADPKPKDTPWERFKNLFKN</sequence>
<reference evidence="13" key="1">
    <citation type="submission" date="2022-09" db="EMBL/GenBank/DDBJ databases">
        <title>Novel Mycoplasma species identified in domestic and wild animals.</title>
        <authorList>
            <person name="Volokhov D.V."/>
            <person name="Furtak V.A."/>
            <person name="Zagorodnyaya T.A."/>
        </authorList>
    </citation>
    <scope>NUCLEOTIDE SEQUENCE</scope>
    <source>
        <strain evidence="13">Oakley</strain>
    </source>
</reference>
<dbReference type="Pfam" id="PF00226">
    <property type="entry name" value="DnaJ"/>
    <property type="match status" value="1"/>
</dbReference>
<feature type="repeat" description="CXXCXGXG motif" evidence="9">
    <location>
        <begin position="146"/>
        <end position="153"/>
    </location>
</feature>
<dbReference type="Pfam" id="PF00684">
    <property type="entry name" value="DnaJ_CXXCXGXG"/>
    <property type="match status" value="1"/>
</dbReference>
<dbReference type="InterPro" id="IPR002939">
    <property type="entry name" value="DnaJ_C"/>
</dbReference>
<dbReference type="InterPro" id="IPR018253">
    <property type="entry name" value="DnaJ_domain_CS"/>
</dbReference>
<keyword evidence="3 9" id="KW-0479">Metal-binding</keyword>
<dbReference type="InterPro" id="IPR036410">
    <property type="entry name" value="HSP_DnaJ_Cys-rich_dom_sf"/>
</dbReference>
<dbReference type="EMBL" id="JAOVQM010000003">
    <property type="protein sequence ID" value="MCV2232103.1"/>
    <property type="molecule type" value="Genomic_DNA"/>
</dbReference>
<dbReference type="NCBIfam" id="TIGR02349">
    <property type="entry name" value="DnaJ_bact"/>
    <property type="match status" value="1"/>
</dbReference>
<evidence type="ECO:0000256" key="3">
    <source>
        <dbReference type="ARBA" id="ARBA00022723"/>
    </source>
</evidence>
<keyword evidence="1 9" id="KW-0963">Cytoplasm</keyword>
<dbReference type="PRINTS" id="PR00625">
    <property type="entry name" value="JDOMAIN"/>
</dbReference>
<dbReference type="InterPro" id="IPR008971">
    <property type="entry name" value="HSP40/DnaJ_pept-bd"/>
</dbReference>
<feature type="binding site" evidence="9">
    <location>
        <position position="166"/>
    </location>
    <ligand>
        <name>Zn(2+)</name>
        <dbReference type="ChEBI" id="CHEBI:29105"/>
        <label>2</label>
    </ligand>
</feature>
<comment type="subcellular location">
    <subcellularLocation>
        <location evidence="9">Cytoplasm</location>
    </subcellularLocation>
</comment>
<evidence type="ECO:0000313" key="14">
    <source>
        <dbReference type="Proteomes" id="UP001177160"/>
    </source>
</evidence>
<feature type="binding site" evidence="9">
    <location>
        <position position="163"/>
    </location>
    <ligand>
        <name>Zn(2+)</name>
        <dbReference type="ChEBI" id="CHEBI:29105"/>
        <label>2</label>
    </ligand>
</feature>